<dbReference type="Gene3D" id="1.25.40.10">
    <property type="entry name" value="Tetratricopeptide repeat domain"/>
    <property type="match status" value="1"/>
</dbReference>
<dbReference type="SUPFAM" id="SSF53623">
    <property type="entry name" value="MurD-like peptide ligases, catalytic domain"/>
    <property type="match status" value="1"/>
</dbReference>
<dbReference type="GO" id="GO:0016881">
    <property type="term" value="F:acid-amino acid ligase activity"/>
    <property type="evidence" value="ECO:0007669"/>
    <property type="project" value="InterPro"/>
</dbReference>
<protein>
    <submittedName>
        <fullName evidence="4">Tetratricopeptide repeat protein</fullName>
    </submittedName>
</protein>
<feature type="domain" description="Tetratrico peptide repeat group 5" evidence="3">
    <location>
        <begin position="606"/>
        <end position="725"/>
    </location>
</feature>
<accession>A0AAU7JTR8</accession>
<feature type="domain" description="Mur ligase C-terminal" evidence="1">
    <location>
        <begin position="415"/>
        <end position="535"/>
    </location>
</feature>
<evidence type="ECO:0000259" key="3">
    <source>
        <dbReference type="Pfam" id="PF12688"/>
    </source>
</evidence>
<dbReference type="Gene3D" id="3.40.1190.10">
    <property type="entry name" value="Mur-like, catalytic domain"/>
    <property type="match status" value="1"/>
</dbReference>
<dbReference type="InterPro" id="IPR004101">
    <property type="entry name" value="Mur_ligase_C"/>
</dbReference>
<dbReference type="GO" id="GO:0005524">
    <property type="term" value="F:ATP binding"/>
    <property type="evidence" value="ECO:0007669"/>
    <property type="project" value="InterPro"/>
</dbReference>
<evidence type="ECO:0000259" key="2">
    <source>
        <dbReference type="Pfam" id="PF08245"/>
    </source>
</evidence>
<dbReference type="SUPFAM" id="SSF53244">
    <property type="entry name" value="MurD-like peptide ligases, peptide-binding domain"/>
    <property type="match status" value="1"/>
</dbReference>
<name>A0AAU7JTR8_9MICO</name>
<evidence type="ECO:0000259" key="1">
    <source>
        <dbReference type="Pfam" id="PF02875"/>
    </source>
</evidence>
<dbReference type="Pfam" id="PF02875">
    <property type="entry name" value="Mur_ligase_C"/>
    <property type="match status" value="1"/>
</dbReference>
<reference evidence="4" key="1">
    <citation type="submission" date="2024-05" db="EMBL/GenBank/DDBJ databases">
        <authorList>
            <person name="Kim S."/>
            <person name="Heo J."/>
            <person name="Choi H."/>
            <person name="Choi Y."/>
            <person name="Kwon S.-W."/>
            <person name="Kim Y."/>
        </authorList>
    </citation>
    <scope>NUCLEOTIDE SEQUENCE</scope>
    <source>
        <strain evidence="4">KACC 23699</strain>
    </source>
</reference>
<dbReference type="InterPro" id="IPR036565">
    <property type="entry name" value="Mur-like_cat_sf"/>
</dbReference>
<dbReference type="PANTHER" id="PTHR23135:SF18">
    <property type="entry name" value="CYANOPHYCIN SYNTHETASE"/>
    <property type="match status" value="1"/>
</dbReference>
<dbReference type="RefSeq" id="WP_406830942.1">
    <property type="nucleotide sequence ID" value="NZ_CP157483.1"/>
</dbReference>
<sequence length="728" mass="76519">MTSAPAVSATEVRVLEGPNLYFAKPAIKVSLELPGYLSADESDLKRMARSVGLKSSRPGAPGTEQRQRFVMRLVERATRRLAAASGTTRLGVRTRPGSDPAQVVVAFVWRRRGRARALGEGVAPLLQSWLDGDDRVEALGAGIAAADPGDRPSIINPSIPVASITGTNGKTTTTRLLGHIGMTAGLRTAWSSTDGVVVQGEMIEPGDYSGPAGARAVLSAPGVQLGILETARGGMLLKGMGVSANDVSVVTNVSADHLGLQGIDTVDQLAEVKAIVTKATKPRGWAVLNGEDPRVWAMRSGTKARPWVFALRSDAPAVRESLDAGGRAITVLDGDIAVLENGQDPDRLVSILDVPATLSGLSEHNIANALAGAAAALGLGLPRAAVVEGLKTFAPDDRLNPGRMNTYTLPREDGTSITVIVDLAHNEAGLEALMDVAHGLTVPGGQVHLGLGLAGDRTDDLLESIGEVAGLRADRIVAAHKEHYLRGRTMAELESHLRAGLARAGVADIDSYETELGGLQALVPGASDGDVVALMCHAERSQVAAWLAAQGAVADGPEDIRRKVVAARGEHEFESQIAALWQLADDQARIDAVSSLRASRPGDPRLVYELAAALDAAGREQEAIDLYRDALASGLREPHRHRARIQLASSLRVTGQPDLAHSLLTELSHERPGSVAIEAFRALAAFDSGRAAEAVADLVDTLLHHAGDEDSLSYQRALHGYAAQLREA</sequence>
<feature type="domain" description="Mur ligase central" evidence="2">
    <location>
        <begin position="164"/>
        <end position="376"/>
    </location>
</feature>
<dbReference type="InterPro" id="IPR041656">
    <property type="entry name" value="TPR_5"/>
</dbReference>
<dbReference type="Gene3D" id="3.90.190.20">
    <property type="entry name" value="Mur ligase, C-terminal domain"/>
    <property type="match status" value="1"/>
</dbReference>
<dbReference type="InterPro" id="IPR013221">
    <property type="entry name" value="Mur_ligase_cen"/>
</dbReference>
<evidence type="ECO:0000313" key="4">
    <source>
        <dbReference type="EMBL" id="XBO43504.1"/>
    </source>
</evidence>
<dbReference type="SUPFAM" id="SSF48452">
    <property type="entry name" value="TPR-like"/>
    <property type="match status" value="1"/>
</dbReference>
<dbReference type="Pfam" id="PF08245">
    <property type="entry name" value="Mur_ligase_M"/>
    <property type="match status" value="1"/>
</dbReference>
<dbReference type="EMBL" id="CP157483">
    <property type="protein sequence ID" value="XBO43504.1"/>
    <property type="molecule type" value="Genomic_DNA"/>
</dbReference>
<proteinExistence type="predicted"/>
<dbReference type="Pfam" id="PF12688">
    <property type="entry name" value="TPR_5"/>
    <property type="match status" value="1"/>
</dbReference>
<organism evidence="4">
    <name type="scientific">Pedococcus sp. KACC 23699</name>
    <dbReference type="NCBI Taxonomy" id="3149228"/>
    <lineage>
        <taxon>Bacteria</taxon>
        <taxon>Bacillati</taxon>
        <taxon>Actinomycetota</taxon>
        <taxon>Actinomycetes</taxon>
        <taxon>Micrococcales</taxon>
        <taxon>Intrasporangiaceae</taxon>
        <taxon>Pedococcus</taxon>
    </lineage>
</organism>
<dbReference type="PANTHER" id="PTHR23135">
    <property type="entry name" value="MUR LIGASE FAMILY MEMBER"/>
    <property type="match status" value="1"/>
</dbReference>
<gene>
    <name evidence="4" type="ORF">ABEG17_18370</name>
</gene>
<dbReference type="AlphaFoldDB" id="A0AAU7JTR8"/>
<dbReference type="InterPro" id="IPR036615">
    <property type="entry name" value="Mur_ligase_C_dom_sf"/>
</dbReference>
<dbReference type="InterPro" id="IPR011990">
    <property type="entry name" value="TPR-like_helical_dom_sf"/>
</dbReference>